<feature type="region of interest" description="Disordered" evidence="1">
    <location>
        <begin position="135"/>
        <end position="161"/>
    </location>
</feature>
<dbReference type="AlphaFoldDB" id="M3A2T6"/>
<accession>M3A2T6</accession>
<feature type="region of interest" description="Disordered" evidence="1">
    <location>
        <begin position="33"/>
        <end position="54"/>
    </location>
</feature>
<dbReference type="VEuPathDB" id="FungiDB:MYCFIDRAFT_171412"/>
<gene>
    <name evidence="2" type="ORF">MYCFIDRAFT_171412</name>
</gene>
<organism evidence="2 3">
    <name type="scientific">Pseudocercospora fijiensis (strain CIRAD86)</name>
    <name type="common">Black leaf streak disease fungus</name>
    <name type="synonym">Mycosphaerella fijiensis</name>
    <dbReference type="NCBI Taxonomy" id="383855"/>
    <lineage>
        <taxon>Eukaryota</taxon>
        <taxon>Fungi</taxon>
        <taxon>Dikarya</taxon>
        <taxon>Ascomycota</taxon>
        <taxon>Pezizomycotina</taxon>
        <taxon>Dothideomycetes</taxon>
        <taxon>Dothideomycetidae</taxon>
        <taxon>Mycosphaerellales</taxon>
        <taxon>Mycosphaerellaceae</taxon>
        <taxon>Pseudocercospora</taxon>
    </lineage>
</organism>
<proteinExistence type="predicted"/>
<name>M3A2T6_PSEFD</name>
<dbReference type="GeneID" id="19332626"/>
<dbReference type="Proteomes" id="UP000016932">
    <property type="component" value="Unassembled WGS sequence"/>
</dbReference>
<evidence type="ECO:0000256" key="1">
    <source>
        <dbReference type="SAM" id="MobiDB-lite"/>
    </source>
</evidence>
<dbReference type="RefSeq" id="XP_007923080.1">
    <property type="nucleotide sequence ID" value="XM_007924889.1"/>
</dbReference>
<evidence type="ECO:0000313" key="3">
    <source>
        <dbReference type="Proteomes" id="UP000016932"/>
    </source>
</evidence>
<protein>
    <submittedName>
        <fullName evidence="2">Uncharacterized protein</fullName>
    </submittedName>
</protein>
<reference evidence="2 3" key="1">
    <citation type="journal article" date="2012" name="PLoS Pathog.">
        <title>Diverse lifestyles and strategies of plant pathogenesis encoded in the genomes of eighteen Dothideomycetes fungi.</title>
        <authorList>
            <person name="Ohm R.A."/>
            <person name="Feau N."/>
            <person name="Henrissat B."/>
            <person name="Schoch C.L."/>
            <person name="Horwitz B.A."/>
            <person name="Barry K.W."/>
            <person name="Condon B.J."/>
            <person name="Copeland A.C."/>
            <person name="Dhillon B."/>
            <person name="Glaser F."/>
            <person name="Hesse C.N."/>
            <person name="Kosti I."/>
            <person name="LaButti K."/>
            <person name="Lindquist E.A."/>
            <person name="Lucas S."/>
            <person name="Salamov A.A."/>
            <person name="Bradshaw R.E."/>
            <person name="Ciuffetti L."/>
            <person name="Hamelin R.C."/>
            <person name="Kema G.H.J."/>
            <person name="Lawrence C."/>
            <person name="Scott J.A."/>
            <person name="Spatafora J.W."/>
            <person name="Turgeon B.G."/>
            <person name="de Wit P.J.G.M."/>
            <person name="Zhong S."/>
            <person name="Goodwin S.B."/>
            <person name="Grigoriev I.V."/>
        </authorList>
    </citation>
    <scope>NUCLEOTIDE SEQUENCE [LARGE SCALE GENOMIC DNA]</scope>
    <source>
        <strain evidence="2 3">CIRAD86</strain>
    </source>
</reference>
<evidence type="ECO:0000313" key="2">
    <source>
        <dbReference type="EMBL" id="EME85484.1"/>
    </source>
</evidence>
<feature type="compositionally biased region" description="Basic and acidic residues" evidence="1">
    <location>
        <begin position="535"/>
        <end position="550"/>
    </location>
</feature>
<dbReference type="KEGG" id="pfj:MYCFIDRAFT_171412"/>
<sequence>MAQEIRMWCEGRKASSWLAGGLDSKTLVRNVPGNGRHACGSPQQPRRAKNRTHGASWVCQRKMGTGGLVARDREVLMRSVGIETKGPFPRRKQDSGLFHMYFPSHPTPKRPAFQAGELWCLAVFGTHTRRFPCLPPARQTSDSDSVAETAHPGTNRPSELPCLPPGRNLGQRCSLEIGEFGPAERDKRCERQQTTTRRIAAIGLLGREWSSRINAASDVQAKKVSKDKNGRVWLRAGRGRGRWIEYVSSMPVCPHASMGGAVEETEDTAARPHINQTLVHVDSRVMLEKRCCFIITCSLFLLRLLHVMANWLDLQEPYRSADQSQNQNPLTLPVRCGIADELGWAGLGWAGHDHRTTYHASSGLPNMHEPRNLLSGDRLVSDQMRETYSSRRIIAGREDGRRLIAMPAIRQLRPNECRDARRDACGIVSLTDASRPVTRVQHGGSLLSRYQAFRAVGRARSYNKMDVPDGEHWHGCGDAILRQPLTVPLDATQPLLIDQHPSACRKPKFASLWNRQPYHDLAVLDFTEATTSKAEHCSSHSMQHHGERAHSGSAQVLA</sequence>
<keyword evidence="3" id="KW-1185">Reference proteome</keyword>
<feature type="region of interest" description="Disordered" evidence="1">
    <location>
        <begin position="535"/>
        <end position="558"/>
    </location>
</feature>
<dbReference type="EMBL" id="KB446556">
    <property type="protein sequence ID" value="EME85484.1"/>
    <property type="molecule type" value="Genomic_DNA"/>
</dbReference>
<dbReference type="HOGENOM" id="CLU_488449_0_0_1"/>